<reference evidence="2" key="1">
    <citation type="submission" date="2024-06" db="EMBL/GenBank/DDBJ databases">
        <title>Multi-omics analyses provide insights into the biosynthesis of the anticancer antibiotic pleurotin in Hohenbuehelia grisea.</title>
        <authorList>
            <person name="Weaver J.A."/>
            <person name="Alberti F."/>
        </authorList>
    </citation>
    <scope>NUCLEOTIDE SEQUENCE [LARGE SCALE GENOMIC DNA]</scope>
    <source>
        <strain evidence="2">T-177</strain>
    </source>
</reference>
<proteinExistence type="predicted"/>
<evidence type="ECO:0000313" key="2">
    <source>
        <dbReference type="Proteomes" id="UP001556367"/>
    </source>
</evidence>
<gene>
    <name evidence="1" type="ORF">HGRIS_014292</name>
</gene>
<dbReference type="Proteomes" id="UP001556367">
    <property type="component" value="Unassembled WGS sequence"/>
</dbReference>
<organism evidence="1 2">
    <name type="scientific">Hohenbuehelia grisea</name>
    <dbReference type="NCBI Taxonomy" id="104357"/>
    <lineage>
        <taxon>Eukaryota</taxon>
        <taxon>Fungi</taxon>
        <taxon>Dikarya</taxon>
        <taxon>Basidiomycota</taxon>
        <taxon>Agaricomycotina</taxon>
        <taxon>Agaricomycetes</taxon>
        <taxon>Agaricomycetidae</taxon>
        <taxon>Agaricales</taxon>
        <taxon>Pleurotineae</taxon>
        <taxon>Pleurotaceae</taxon>
        <taxon>Hohenbuehelia</taxon>
    </lineage>
</organism>
<protein>
    <submittedName>
        <fullName evidence="1">Uncharacterized protein</fullName>
    </submittedName>
</protein>
<dbReference type="EMBL" id="JASNQZ010000003">
    <property type="protein sequence ID" value="KAL0958979.1"/>
    <property type="molecule type" value="Genomic_DNA"/>
</dbReference>
<accession>A0ABR3JT24</accession>
<keyword evidence="2" id="KW-1185">Reference proteome</keyword>
<comment type="caution">
    <text evidence="1">The sequence shown here is derived from an EMBL/GenBank/DDBJ whole genome shotgun (WGS) entry which is preliminary data.</text>
</comment>
<name>A0ABR3JT24_9AGAR</name>
<evidence type="ECO:0000313" key="1">
    <source>
        <dbReference type="EMBL" id="KAL0958979.1"/>
    </source>
</evidence>
<sequence length="118" mass="13372">MTSLSAVLRAWCISSERGGRLWVDILHATGIRIRLRRRGVIWIVTHESGPFPEAESLVFGNFTSADEELTRCSFIVKEIANTRTNPSFIIAFLDDHYLLSVHHSSLKAHANRTVLLRD</sequence>